<reference evidence="9" key="1">
    <citation type="submission" date="2023-11" db="UniProtKB">
        <authorList>
            <consortium name="WormBaseParasite"/>
        </authorList>
    </citation>
    <scope>IDENTIFICATION</scope>
</reference>
<evidence type="ECO:0000256" key="5">
    <source>
        <dbReference type="ARBA" id="ARBA00040665"/>
    </source>
</evidence>
<dbReference type="WBParaSite" id="SMRG1_69200.3">
    <property type="protein sequence ID" value="SMRG1_69200.3"/>
    <property type="gene ID" value="SMRG1_69200"/>
</dbReference>
<dbReference type="PANTHER" id="PTHR46630">
    <property type="entry name" value="TETRATRICOPEPTIDE REPEAT PROTEIN 29"/>
    <property type="match status" value="1"/>
</dbReference>
<feature type="region of interest" description="Disordered" evidence="7">
    <location>
        <begin position="1"/>
        <end position="24"/>
    </location>
</feature>
<dbReference type="GO" id="GO:0005737">
    <property type="term" value="C:cytoplasm"/>
    <property type="evidence" value="ECO:0007669"/>
    <property type="project" value="UniProtKB-SubCell"/>
</dbReference>
<keyword evidence="4" id="KW-0802">TPR repeat</keyword>
<dbReference type="InterPro" id="IPR051476">
    <property type="entry name" value="Bac_ResReg_Asp_Phosphatase"/>
</dbReference>
<evidence type="ECO:0000313" key="9">
    <source>
        <dbReference type="WBParaSite" id="SMRG1_69200.3"/>
    </source>
</evidence>
<name>A0AA85A804_9TREM</name>
<evidence type="ECO:0000313" key="8">
    <source>
        <dbReference type="Proteomes" id="UP000050790"/>
    </source>
</evidence>
<dbReference type="PANTHER" id="PTHR46630:SF1">
    <property type="entry name" value="TETRATRICOPEPTIDE REPEAT PROTEIN 29"/>
    <property type="match status" value="1"/>
</dbReference>
<dbReference type="Proteomes" id="UP000050790">
    <property type="component" value="Unassembled WGS sequence"/>
</dbReference>
<keyword evidence="2" id="KW-0963">Cytoplasm</keyword>
<dbReference type="AlphaFoldDB" id="A0AA85A804"/>
<dbReference type="Gene3D" id="1.25.40.10">
    <property type="entry name" value="Tetratricopeptide repeat domain"/>
    <property type="match status" value="1"/>
</dbReference>
<organism evidence="8 9">
    <name type="scientific">Schistosoma margrebowiei</name>
    <dbReference type="NCBI Taxonomy" id="48269"/>
    <lineage>
        <taxon>Eukaryota</taxon>
        <taxon>Metazoa</taxon>
        <taxon>Spiralia</taxon>
        <taxon>Lophotrochozoa</taxon>
        <taxon>Platyhelminthes</taxon>
        <taxon>Trematoda</taxon>
        <taxon>Digenea</taxon>
        <taxon>Strigeidida</taxon>
        <taxon>Schistosomatoidea</taxon>
        <taxon>Schistosomatidae</taxon>
        <taxon>Schistosoma</taxon>
    </lineage>
</organism>
<dbReference type="InterPro" id="IPR011990">
    <property type="entry name" value="TPR-like_helical_dom_sf"/>
</dbReference>
<proteinExistence type="predicted"/>
<accession>A0AA85A804</accession>
<dbReference type="GO" id="GO:0005929">
    <property type="term" value="C:cilium"/>
    <property type="evidence" value="ECO:0007669"/>
    <property type="project" value="TreeGrafter"/>
</dbReference>
<evidence type="ECO:0000256" key="6">
    <source>
        <dbReference type="ARBA" id="ARBA00044739"/>
    </source>
</evidence>
<evidence type="ECO:0000256" key="2">
    <source>
        <dbReference type="ARBA" id="ARBA00022490"/>
    </source>
</evidence>
<feature type="compositionally biased region" description="Polar residues" evidence="7">
    <location>
        <begin position="15"/>
        <end position="24"/>
    </location>
</feature>
<keyword evidence="3" id="KW-0677">Repeat</keyword>
<comment type="function">
    <text evidence="6">Axonemal protein which is implicated in axonemal and/or peri-axonemal structure assembly and regulates flagellum assembly and beating and therefore sperm motility.</text>
</comment>
<comment type="subcellular location">
    <subcellularLocation>
        <location evidence="1">Cytoplasm</location>
    </subcellularLocation>
</comment>
<evidence type="ECO:0000256" key="7">
    <source>
        <dbReference type="SAM" id="MobiDB-lite"/>
    </source>
</evidence>
<sequence length="516" mass="60959">MTSDSNKASHDSSSEHINNNKSENANCIQLMDRKQEVTESLQNNNIDPCILPQLTRSDINWYRLKFHENLLLNILQNGYHKTYSELFNLIDYEEKRRINAGISSPYWTIQPLTERHQLLCEMMTHLMNAENFNHSNQIEEVYKENLYLAGLFQSNINDHWLLDIYLQKCLKIVNKGYLAIKNMITTKLQMNNIDKIRLDNLTEIKQTLKKRLFEAIYHNATYLFETGKYPQSLELYKQLQNKLEKHKHILQPSINPFEKQQINIPLYIVCYEQICRIILTIYQPNKEDQMNELLLNLNEALKYAEKSENQKLIGLCNKQISQVYQVHEDYEMAHKVAEQYFDIAERSNDILEKIEACKLLGSINENLSKLDEAEQNYITIIEYTKLLHNNNNTEKLSEAYELLAKFYIFNTNKYELAKLASENGLNYAQINETIIYHQLKLWYSISKSKLMEPHYLNMIIAAQYNSTDMIDLIKWKDTHCNLPIFDKDHFSEVTYDSFTKKRNEINQSNSTHTLNS</sequence>
<dbReference type="SUPFAM" id="SSF48452">
    <property type="entry name" value="TPR-like"/>
    <property type="match status" value="1"/>
</dbReference>
<evidence type="ECO:0000256" key="1">
    <source>
        <dbReference type="ARBA" id="ARBA00004496"/>
    </source>
</evidence>
<evidence type="ECO:0000256" key="3">
    <source>
        <dbReference type="ARBA" id="ARBA00022737"/>
    </source>
</evidence>
<protein>
    <recommendedName>
        <fullName evidence="5">Tetratricopeptide repeat protein 29</fullName>
    </recommendedName>
</protein>
<evidence type="ECO:0000256" key="4">
    <source>
        <dbReference type="ARBA" id="ARBA00022803"/>
    </source>
</evidence>
<dbReference type="GO" id="GO:0003341">
    <property type="term" value="P:cilium movement"/>
    <property type="evidence" value="ECO:0007669"/>
    <property type="project" value="TreeGrafter"/>
</dbReference>